<dbReference type="InterPro" id="IPR008271">
    <property type="entry name" value="Ser/Thr_kinase_AS"/>
</dbReference>
<gene>
    <name evidence="12" type="primary">SKS1</name>
    <name evidence="12" type="ORF">IWW36_005936</name>
</gene>
<dbReference type="EMBL" id="JANBUW010001807">
    <property type="protein sequence ID" value="KAJ2842359.1"/>
    <property type="molecule type" value="Genomic_DNA"/>
</dbReference>
<name>A0A9W8I0Q0_9FUNG</name>
<evidence type="ECO:0000256" key="7">
    <source>
        <dbReference type="ARBA" id="ARBA00047899"/>
    </source>
</evidence>
<dbReference type="Pfam" id="PF00069">
    <property type="entry name" value="Pkinase"/>
    <property type="match status" value="1"/>
</dbReference>
<evidence type="ECO:0000256" key="5">
    <source>
        <dbReference type="ARBA" id="ARBA00022777"/>
    </source>
</evidence>
<dbReference type="SUPFAM" id="SSF56112">
    <property type="entry name" value="Protein kinase-like (PK-like)"/>
    <property type="match status" value="1"/>
</dbReference>
<dbReference type="AlphaFoldDB" id="A0A9W8I0Q0"/>
<evidence type="ECO:0000256" key="6">
    <source>
        <dbReference type="ARBA" id="ARBA00022840"/>
    </source>
</evidence>
<evidence type="ECO:0000256" key="8">
    <source>
        <dbReference type="ARBA" id="ARBA00048679"/>
    </source>
</evidence>
<dbReference type="EC" id="2.7.11.1" evidence="1"/>
<dbReference type="InterPro" id="IPR000719">
    <property type="entry name" value="Prot_kinase_dom"/>
</dbReference>
<comment type="similarity">
    <text evidence="10">Belongs to the protein kinase superfamily.</text>
</comment>
<keyword evidence="4 9" id="KW-0547">Nucleotide-binding</keyword>
<comment type="catalytic activity">
    <reaction evidence="8">
        <text>L-seryl-[protein] + ATP = O-phospho-L-seryl-[protein] + ADP + H(+)</text>
        <dbReference type="Rhea" id="RHEA:17989"/>
        <dbReference type="Rhea" id="RHEA-COMP:9863"/>
        <dbReference type="Rhea" id="RHEA-COMP:11604"/>
        <dbReference type="ChEBI" id="CHEBI:15378"/>
        <dbReference type="ChEBI" id="CHEBI:29999"/>
        <dbReference type="ChEBI" id="CHEBI:30616"/>
        <dbReference type="ChEBI" id="CHEBI:83421"/>
        <dbReference type="ChEBI" id="CHEBI:456216"/>
        <dbReference type="EC" id="2.7.11.1"/>
    </reaction>
</comment>
<evidence type="ECO:0000313" key="13">
    <source>
        <dbReference type="Proteomes" id="UP001139887"/>
    </source>
</evidence>
<keyword evidence="6 9" id="KW-0067">ATP-binding</keyword>
<evidence type="ECO:0000256" key="9">
    <source>
        <dbReference type="PROSITE-ProRule" id="PRU10141"/>
    </source>
</evidence>
<keyword evidence="3" id="KW-0808">Transferase</keyword>
<evidence type="ECO:0000313" key="12">
    <source>
        <dbReference type="EMBL" id="KAJ2842359.1"/>
    </source>
</evidence>
<proteinExistence type="inferred from homology"/>
<dbReference type="InterPro" id="IPR011009">
    <property type="entry name" value="Kinase-like_dom_sf"/>
</dbReference>
<keyword evidence="13" id="KW-1185">Reference proteome</keyword>
<evidence type="ECO:0000256" key="4">
    <source>
        <dbReference type="ARBA" id="ARBA00022741"/>
    </source>
</evidence>
<feature type="non-terminal residue" evidence="12">
    <location>
        <position position="283"/>
    </location>
</feature>
<dbReference type="PANTHER" id="PTHR43895">
    <property type="entry name" value="CALCIUM/CALMODULIN-DEPENDENT PROTEIN KINASE KINASE-RELATED"/>
    <property type="match status" value="1"/>
</dbReference>
<dbReference type="SMART" id="SM00220">
    <property type="entry name" value="S_TKc"/>
    <property type="match status" value="1"/>
</dbReference>
<comment type="catalytic activity">
    <reaction evidence="7">
        <text>L-threonyl-[protein] + ATP = O-phospho-L-threonyl-[protein] + ADP + H(+)</text>
        <dbReference type="Rhea" id="RHEA:46608"/>
        <dbReference type="Rhea" id="RHEA-COMP:11060"/>
        <dbReference type="Rhea" id="RHEA-COMP:11605"/>
        <dbReference type="ChEBI" id="CHEBI:15378"/>
        <dbReference type="ChEBI" id="CHEBI:30013"/>
        <dbReference type="ChEBI" id="CHEBI:30616"/>
        <dbReference type="ChEBI" id="CHEBI:61977"/>
        <dbReference type="ChEBI" id="CHEBI:456216"/>
        <dbReference type="EC" id="2.7.11.1"/>
    </reaction>
</comment>
<reference evidence="12" key="1">
    <citation type="submission" date="2022-07" db="EMBL/GenBank/DDBJ databases">
        <title>Phylogenomic reconstructions and comparative analyses of Kickxellomycotina fungi.</title>
        <authorList>
            <person name="Reynolds N.K."/>
            <person name="Stajich J.E."/>
            <person name="Barry K."/>
            <person name="Grigoriev I.V."/>
            <person name="Crous P."/>
            <person name="Smith M.E."/>
        </authorList>
    </citation>
    <scope>NUCLEOTIDE SEQUENCE</scope>
    <source>
        <strain evidence="12">NRRL 1566</strain>
    </source>
</reference>
<evidence type="ECO:0000256" key="1">
    <source>
        <dbReference type="ARBA" id="ARBA00012513"/>
    </source>
</evidence>
<accession>A0A9W8I0Q0</accession>
<protein>
    <recommendedName>
        <fullName evidence="1">non-specific serine/threonine protein kinase</fullName>
        <ecNumber evidence="1">2.7.11.1</ecNumber>
    </recommendedName>
</protein>
<sequence length="283" mass="32107">MVGHSIDNGNLQFVKLIGVGTYGEVYHTVDRKTGESYAVKVLSRKPASPNTQQWQLNDQPFVDARLLSREVALYARIPRHNNIIRLERMLHTPDQIFMVMEFTSGGDLYENITSNRYFKLPGNDALIRRLFLQLVSAIHHCHKHGVYHRDIKPENVLVSRDGLNVKLIDFGLSTSDPWCREIGCGSAYYMSPECQGGVYARVDQYAAAPNDVWALGIILINLATGRNPWNRAHISDPLFSRFLHDKSFLCRAIGATPAFEHIIRRALDINPNTRCSLDELYAL</sequence>
<dbReference type="PROSITE" id="PS00107">
    <property type="entry name" value="PROTEIN_KINASE_ATP"/>
    <property type="match status" value="1"/>
</dbReference>
<evidence type="ECO:0000256" key="3">
    <source>
        <dbReference type="ARBA" id="ARBA00022679"/>
    </source>
</evidence>
<dbReference type="PROSITE" id="PS00108">
    <property type="entry name" value="PROTEIN_KINASE_ST"/>
    <property type="match status" value="1"/>
</dbReference>
<keyword evidence="5 12" id="KW-0418">Kinase</keyword>
<dbReference type="Gene3D" id="1.10.510.10">
    <property type="entry name" value="Transferase(Phosphotransferase) domain 1"/>
    <property type="match status" value="1"/>
</dbReference>
<dbReference type="PANTHER" id="PTHR43895:SF32">
    <property type="entry name" value="SERINE_THREONINE-PROTEIN KINASE CHK1"/>
    <property type="match status" value="1"/>
</dbReference>
<evidence type="ECO:0000256" key="2">
    <source>
        <dbReference type="ARBA" id="ARBA00022527"/>
    </source>
</evidence>
<dbReference type="InterPro" id="IPR017441">
    <property type="entry name" value="Protein_kinase_ATP_BS"/>
</dbReference>
<feature type="binding site" evidence="9">
    <location>
        <position position="40"/>
    </location>
    <ligand>
        <name>ATP</name>
        <dbReference type="ChEBI" id="CHEBI:30616"/>
    </ligand>
</feature>
<evidence type="ECO:0000256" key="10">
    <source>
        <dbReference type="RuleBase" id="RU000304"/>
    </source>
</evidence>
<dbReference type="GO" id="GO:0004674">
    <property type="term" value="F:protein serine/threonine kinase activity"/>
    <property type="evidence" value="ECO:0007669"/>
    <property type="project" value="UniProtKB-KW"/>
</dbReference>
<comment type="caution">
    <text evidence="12">The sequence shown here is derived from an EMBL/GenBank/DDBJ whole genome shotgun (WGS) entry which is preliminary data.</text>
</comment>
<dbReference type="GO" id="GO:0005524">
    <property type="term" value="F:ATP binding"/>
    <property type="evidence" value="ECO:0007669"/>
    <property type="project" value="UniProtKB-UniRule"/>
</dbReference>
<evidence type="ECO:0000259" key="11">
    <source>
        <dbReference type="PROSITE" id="PS50011"/>
    </source>
</evidence>
<organism evidence="12 13">
    <name type="scientific">Coemansia brasiliensis</name>
    <dbReference type="NCBI Taxonomy" id="2650707"/>
    <lineage>
        <taxon>Eukaryota</taxon>
        <taxon>Fungi</taxon>
        <taxon>Fungi incertae sedis</taxon>
        <taxon>Zoopagomycota</taxon>
        <taxon>Kickxellomycotina</taxon>
        <taxon>Kickxellomycetes</taxon>
        <taxon>Kickxellales</taxon>
        <taxon>Kickxellaceae</taxon>
        <taxon>Coemansia</taxon>
    </lineage>
</organism>
<dbReference type="GO" id="GO:0007165">
    <property type="term" value="P:signal transduction"/>
    <property type="evidence" value="ECO:0007669"/>
    <property type="project" value="TreeGrafter"/>
</dbReference>
<keyword evidence="2 10" id="KW-0723">Serine/threonine-protein kinase</keyword>
<dbReference type="Proteomes" id="UP001139887">
    <property type="component" value="Unassembled WGS sequence"/>
</dbReference>
<dbReference type="PROSITE" id="PS50011">
    <property type="entry name" value="PROTEIN_KINASE_DOM"/>
    <property type="match status" value="1"/>
</dbReference>
<feature type="domain" description="Protein kinase" evidence="11">
    <location>
        <begin position="11"/>
        <end position="283"/>
    </location>
</feature>
<dbReference type="OrthoDB" id="541276at2759"/>